<reference evidence="25" key="1">
    <citation type="submission" date="2007-04" db="EMBL/GenBank/DDBJ databases">
        <title>Annotation of Pediculus humanus corporis strain USDA.</title>
        <authorList>
            <person name="Kirkness E."/>
            <person name="Hannick L."/>
            <person name="Hass B."/>
            <person name="Bruggner R."/>
            <person name="Lawson D."/>
            <person name="Bidwell S."/>
            <person name="Joardar V."/>
            <person name="Caler E."/>
            <person name="Walenz B."/>
            <person name="Inman J."/>
            <person name="Schobel S."/>
            <person name="Galinsky K."/>
            <person name="Amedeo P."/>
            <person name="Strausberg R."/>
        </authorList>
    </citation>
    <scope>NUCLEOTIDE SEQUENCE</scope>
    <source>
        <strain evidence="25">USDA</strain>
    </source>
</reference>
<comment type="pathway">
    <text evidence="4">Catecholamine biosynthesis; (R)-noradrenaline biosynthesis; (R)-noradrenaline from dopamine: step 1/1.</text>
</comment>
<feature type="chain" id="PRO_5011412553" description="Dopamine beta-hydroxylase" evidence="23">
    <location>
        <begin position="20"/>
        <end position="574"/>
    </location>
</feature>
<dbReference type="CTD" id="8237410"/>
<dbReference type="InterPro" id="IPR014784">
    <property type="entry name" value="Cu2_ascorb_mOase-like_C"/>
</dbReference>
<evidence type="ECO:0000256" key="22">
    <source>
        <dbReference type="ARBA" id="ARBA00047952"/>
    </source>
</evidence>
<dbReference type="GO" id="GO:0005507">
    <property type="term" value="F:copper ion binding"/>
    <property type="evidence" value="ECO:0007669"/>
    <property type="project" value="InterPro"/>
</dbReference>
<keyword evidence="17" id="KW-0472">Membrane</keyword>
<dbReference type="InterPro" id="IPR000945">
    <property type="entry name" value="DBH-like"/>
</dbReference>
<dbReference type="AlphaFoldDB" id="E0VHU4"/>
<keyword evidence="23" id="KW-0732">Signal</keyword>
<keyword evidence="9" id="KW-0127">Catecholamine biosynthesis</keyword>
<gene>
    <name evidence="26" type="primary">8237410</name>
    <name evidence="25" type="ORF">Phum_PHUM211140</name>
</gene>
<dbReference type="InterPro" id="IPR000323">
    <property type="entry name" value="Cu2_ascorb_mOase_N"/>
</dbReference>
<evidence type="ECO:0000256" key="7">
    <source>
        <dbReference type="ARBA" id="ARBA00012686"/>
    </source>
</evidence>
<dbReference type="GO" id="GO:0004500">
    <property type="term" value="F:dopamine beta-monooxygenase activity"/>
    <property type="evidence" value="ECO:0007669"/>
    <property type="project" value="UniProtKB-EC"/>
</dbReference>
<evidence type="ECO:0000256" key="13">
    <source>
        <dbReference type="ARBA" id="ARBA00022989"/>
    </source>
</evidence>
<dbReference type="HOGENOM" id="CLU_017939_3_0_1"/>
<dbReference type="InterPro" id="IPR028460">
    <property type="entry name" value="Tbh/DBH"/>
</dbReference>
<evidence type="ECO:0000313" key="27">
    <source>
        <dbReference type="Proteomes" id="UP000009046"/>
    </source>
</evidence>
<name>E0VHU4_PEDHC</name>
<dbReference type="STRING" id="121224.E0VHU4"/>
<dbReference type="OrthoDB" id="129121at2759"/>
<evidence type="ECO:0000256" key="18">
    <source>
        <dbReference type="ARBA" id="ARBA00023157"/>
    </source>
</evidence>
<dbReference type="FunFam" id="2.60.120.310:FF:000003">
    <property type="entry name" value="Dopamine beta-hydroxylase"/>
    <property type="match status" value="1"/>
</dbReference>
<evidence type="ECO:0000256" key="6">
    <source>
        <dbReference type="ARBA" id="ARBA00011406"/>
    </source>
</evidence>
<comment type="subunit">
    <text evidence="6">Homotetramer; composed of two disulfide-linked dimers.</text>
</comment>
<evidence type="ECO:0000256" key="12">
    <source>
        <dbReference type="ARBA" id="ARBA00022968"/>
    </source>
</evidence>
<evidence type="ECO:0000256" key="11">
    <source>
        <dbReference type="ARBA" id="ARBA00022723"/>
    </source>
</evidence>
<dbReference type="InterPro" id="IPR008977">
    <property type="entry name" value="PHM/PNGase_F_dom_sf"/>
</dbReference>
<evidence type="ECO:0000256" key="8">
    <source>
        <dbReference type="ARBA" id="ARBA00020179"/>
    </source>
</evidence>
<dbReference type="SUPFAM" id="SSF49742">
    <property type="entry name" value="PHM/PNGase F"/>
    <property type="match status" value="2"/>
</dbReference>
<dbReference type="PROSITE" id="PS50836">
    <property type="entry name" value="DOMON"/>
    <property type="match status" value="1"/>
</dbReference>
<dbReference type="FunCoup" id="E0VHU4">
    <property type="interactions" value="18"/>
</dbReference>
<keyword evidence="19" id="KW-0325">Glycoprotein</keyword>
<evidence type="ECO:0000256" key="10">
    <source>
        <dbReference type="ARBA" id="ARBA00022692"/>
    </source>
</evidence>
<dbReference type="CDD" id="cd09631">
    <property type="entry name" value="DOMON_DOH"/>
    <property type="match status" value="1"/>
</dbReference>
<dbReference type="EC" id="1.14.17.1" evidence="7"/>
<keyword evidence="11" id="KW-0479">Metal-binding</keyword>
<evidence type="ECO:0000256" key="19">
    <source>
        <dbReference type="ARBA" id="ARBA00023180"/>
    </source>
</evidence>
<dbReference type="Pfam" id="PF03712">
    <property type="entry name" value="Cu2_monoox_C"/>
    <property type="match status" value="1"/>
</dbReference>
<keyword evidence="15" id="KW-0186">Copper</keyword>
<evidence type="ECO:0000259" key="24">
    <source>
        <dbReference type="PROSITE" id="PS50836"/>
    </source>
</evidence>
<evidence type="ECO:0000256" key="23">
    <source>
        <dbReference type="SAM" id="SignalP"/>
    </source>
</evidence>
<dbReference type="KEGG" id="phu:Phum_PHUM211140"/>
<evidence type="ECO:0000256" key="4">
    <source>
        <dbReference type="ARBA" id="ARBA00005223"/>
    </source>
</evidence>
<evidence type="ECO:0000313" key="25">
    <source>
        <dbReference type="EMBL" id="EEB12867.1"/>
    </source>
</evidence>
<accession>E0VHU4</accession>
<organism>
    <name type="scientific">Pediculus humanus subsp. corporis</name>
    <name type="common">Body louse</name>
    <dbReference type="NCBI Taxonomy" id="121224"/>
    <lineage>
        <taxon>Eukaryota</taxon>
        <taxon>Metazoa</taxon>
        <taxon>Ecdysozoa</taxon>
        <taxon>Arthropoda</taxon>
        <taxon>Hexapoda</taxon>
        <taxon>Insecta</taxon>
        <taxon>Pterygota</taxon>
        <taxon>Neoptera</taxon>
        <taxon>Paraneoptera</taxon>
        <taxon>Psocodea</taxon>
        <taxon>Troctomorpha</taxon>
        <taxon>Phthiraptera</taxon>
        <taxon>Anoplura</taxon>
        <taxon>Pediculidae</taxon>
        <taxon>Pediculus</taxon>
    </lineage>
</organism>
<evidence type="ECO:0000256" key="9">
    <source>
        <dbReference type="ARBA" id="ARBA00022584"/>
    </source>
</evidence>
<sequence length="574" mass="66197">MSINIILLIFYFILNNTKGSEVYKIALKGDNKTNLYWTINYPKEILNFEIHVSLPKNFWFAIGFSPYGELKLADFCILWTDWKNKIHFQDAWTSEEGRISVDASQDCTNFQFFKTKEGIKFGFRRKFITCDADDYEIEDGTTHIVWAQGKGPLFRLEGVNIYSAMISGFERAQLLKNINSYENHPSDTWTLEILTNKVKVPETETTYWCHVHKLPEKLIKKHHIIQYESVIQKGNEHLVHHIEVFHCETSVNETIPSFAGSCFAENRPEKTKVCKKVIAAWAMGAQAFSYPQEAGLPIGGPNYNRFVMLEVHYNNPELKNDWVDSSGIRFYLTPSLRKYDGGVIELGLEYIDKMAIPPGQKRFQLSGFCITECTAVGLPETGIIVFGSQLHTHLLGTQVYTKHVRNGQELPELNRDNHYSTHFQEIRKLKRFVKVLPGDALITTCTYKSTEKNNVTLGGFSITDEMCVNYIHYYPKTNLEVCKSSISYENLFNYFNYLRSYENQDTDSEKAISYNYNAIEWTPLRVEVLNDLYSNAGISMQCNQSSGERFPGDWENLPVTKIYKPLPMPKSKCY</sequence>
<dbReference type="GO" id="GO:0005615">
    <property type="term" value="C:extracellular space"/>
    <property type="evidence" value="ECO:0007669"/>
    <property type="project" value="TreeGrafter"/>
</dbReference>
<comment type="catalytic activity">
    <reaction evidence="22">
        <text>dopamine + 2 L-ascorbate + O2 = (R)-noradrenaline + 2 monodehydro-L-ascorbate radical + H2O</text>
        <dbReference type="Rhea" id="RHEA:19117"/>
        <dbReference type="ChEBI" id="CHEBI:15377"/>
        <dbReference type="ChEBI" id="CHEBI:15379"/>
        <dbReference type="ChEBI" id="CHEBI:38290"/>
        <dbReference type="ChEBI" id="CHEBI:59513"/>
        <dbReference type="ChEBI" id="CHEBI:59905"/>
        <dbReference type="ChEBI" id="CHEBI:72587"/>
        <dbReference type="EC" id="1.14.17.1"/>
    </reaction>
    <physiologicalReaction direction="left-to-right" evidence="22">
        <dbReference type="Rhea" id="RHEA:19118"/>
    </physiologicalReaction>
</comment>
<evidence type="ECO:0000256" key="14">
    <source>
        <dbReference type="ARBA" id="ARBA00023002"/>
    </source>
</evidence>
<evidence type="ECO:0000256" key="1">
    <source>
        <dbReference type="ARBA" id="ARBA00001973"/>
    </source>
</evidence>
<dbReference type="GO" id="GO:0042421">
    <property type="term" value="P:norepinephrine biosynthetic process"/>
    <property type="evidence" value="ECO:0007669"/>
    <property type="project" value="TreeGrafter"/>
</dbReference>
<keyword evidence="12" id="KW-0735">Signal-anchor</keyword>
<dbReference type="InterPro" id="IPR045266">
    <property type="entry name" value="DOH_DOMON"/>
</dbReference>
<feature type="domain" description="DOMON" evidence="24">
    <location>
        <begin position="31"/>
        <end position="149"/>
    </location>
</feature>
<dbReference type="EnsemblMetazoa" id="PHUM211140-RA">
    <property type="protein sequence ID" value="PHUM211140-PA"/>
    <property type="gene ID" value="PHUM211140"/>
</dbReference>
<dbReference type="FunFam" id="2.60.120.230:FF:000001">
    <property type="entry name" value="Monooxygenase, DBH-like 1"/>
    <property type="match status" value="1"/>
</dbReference>
<dbReference type="GO" id="GO:0030667">
    <property type="term" value="C:secretory granule membrane"/>
    <property type="evidence" value="ECO:0007669"/>
    <property type="project" value="TreeGrafter"/>
</dbReference>
<dbReference type="PRINTS" id="PR00767">
    <property type="entry name" value="DBMONOXGNASE"/>
</dbReference>
<dbReference type="Pfam" id="PF03351">
    <property type="entry name" value="DOMON"/>
    <property type="match status" value="1"/>
</dbReference>
<comment type="function">
    <text evidence="21">Catalyzes the hydroxylation of dopamine to noradrenaline (also known as norepinephrine), and is thus vital for regulation of these neurotransmitters.</text>
</comment>
<keyword evidence="16" id="KW-0503">Monooxygenase</keyword>
<dbReference type="Proteomes" id="UP000009046">
    <property type="component" value="Unassembled WGS sequence"/>
</dbReference>
<comment type="subcellular location">
    <subcellularLocation>
        <location evidence="3">Cytoplasmic vesicle</location>
        <location evidence="3">Secretory vesicle</location>
        <location evidence="3">Chromaffin granule lumen</location>
    </subcellularLocation>
    <subcellularLocation>
        <location evidence="2">Cytoplasmic vesicle</location>
        <location evidence="2">Secretory vesicle</location>
        <location evidence="2">Chromaffin granule membrane</location>
        <topology evidence="2">Single-pass type II membrane protein</topology>
    </subcellularLocation>
</comment>
<dbReference type="InterPro" id="IPR036939">
    <property type="entry name" value="Cu2_ascorb_mOase_N_sf"/>
</dbReference>
<dbReference type="GO" id="GO:0006589">
    <property type="term" value="P:octopamine biosynthetic process"/>
    <property type="evidence" value="ECO:0007669"/>
    <property type="project" value="TreeGrafter"/>
</dbReference>
<dbReference type="GO" id="GO:0042420">
    <property type="term" value="P:dopamine catabolic process"/>
    <property type="evidence" value="ECO:0007669"/>
    <property type="project" value="TreeGrafter"/>
</dbReference>
<feature type="signal peptide" evidence="23">
    <location>
        <begin position="1"/>
        <end position="19"/>
    </location>
</feature>
<dbReference type="Gene3D" id="2.60.120.310">
    <property type="entry name" value="Copper type II, ascorbate-dependent monooxygenase, N-terminal domain"/>
    <property type="match status" value="1"/>
</dbReference>
<dbReference type="PANTHER" id="PTHR10157">
    <property type="entry name" value="DOPAMINE BETA HYDROXYLASE RELATED"/>
    <property type="match status" value="1"/>
</dbReference>
<evidence type="ECO:0000313" key="26">
    <source>
        <dbReference type="EnsemblMetazoa" id="PHUM211140-PA"/>
    </source>
</evidence>
<keyword evidence="20" id="KW-0968">Cytoplasmic vesicle</keyword>
<dbReference type="InParanoid" id="E0VHU4"/>
<dbReference type="OMA" id="FPHFSGP"/>
<dbReference type="EMBL" id="AAZO01002434">
    <property type="status" value="NOT_ANNOTATED_CDS"/>
    <property type="molecule type" value="Genomic_DNA"/>
</dbReference>
<comment type="cofactor">
    <cofactor evidence="1">
        <name>Cu(2+)</name>
        <dbReference type="ChEBI" id="CHEBI:29036"/>
    </cofactor>
</comment>
<reference evidence="25" key="2">
    <citation type="submission" date="2007-04" db="EMBL/GenBank/DDBJ databases">
        <title>The genome of the human body louse.</title>
        <authorList>
            <consortium name="The Human Body Louse Genome Consortium"/>
            <person name="Kirkness E."/>
            <person name="Walenz B."/>
            <person name="Hass B."/>
            <person name="Bruggner R."/>
            <person name="Strausberg R."/>
        </authorList>
    </citation>
    <scope>NUCLEOTIDE SEQUENCE</scope>
    <source>
        <strain evidence="25">USDA</strain>
    </source>
</reference>
<dbReference type="GeneID" id="8237410"/>
<evidence type="ECO:0000256" key="5">
    <source>
        <dbReference type="ARBA" id="ARBA00010676"/>
    </source>
</evidence>
<dbReference type="Pfam" id="PF01082">
    <property type="entry name" value="Cu2_monooxygen"/>
    <property type="match status" value="1"/>
</dbReference>
<keyword evidence="27" id="KW-1185">Reference proteome</keyword>
<evidence type="ECO:0000256" key="21">
    <source>
        <dbReference type="ARBA" id="ARBA00037327"/>
    </source>
</evidence>
<evidence type="ECO:0000256" key="17">
    <source>
        <dbReference type="ARBA" id="ARBA00023136"/>
    </source>
</evidence>
<keyword evidence="18" id="KW-1015">Disulfide bond</keyword>
<dbReference type="InterPro" id="IPR005018">
    <property type="entry name" value="DOMON_domain"/>
</dbReference>
<dbReference type="RefSeq" id="XP_002425605.1">
    <property type="nucleotide sequence ID" value="XM_002425560.1"/>
</dbReference>
<evidence type="ECO:0000256" key="16">
    <source>
        <dbReference type="ARBA" id="ARBA00023033"/>
    </source>
</evidence>
<proteinExistence type="inferred from homology"/>
<keyword evidence="14 25" id="KW-0560">Oxidoreductase</keyword>
<reference evidence="26" key="3">
    <citation type="submission" date="2021-02" db="UniProtKB">
        <authorList>
            <consortium name="EnsemblMetazoa"/>
        </authorList>
    </citation>
    <scope>IDENTIFICATION</scope>
    <source>
        <strain evidence="26">USDA</strain>
    </source>
</reference>
<dbReference type="Gene3D" id="2.60.120.230">
    <property type="match status" value="1"/>
</dbReference>
<protein>
    <recommendedName>
        <fullName evidence="8">Dopamine beta-hydroxylase</fullName>
        <ecNumber evidence="7">1.14.17.1</ecNumber>
    </recommendedName>
</protein>
<dbReference type="SMART" id="SM00664">
    <property type="entry name" value="DoH"/>
    <property type="match status" value="1"/>
</dbReference>
<dbReference type="InterPro" id="IPR024548">
    <property type="entry name" value="Cu2_monoox_C"/>
</dbReference>
<evidence type="ECO:0000256" key="20">
    <source>
        <dbReference type="ARBA" id="ARBA00023329"/>
    </source>
</evidence>
<evidence type="ECO:0000256" key="3">
    <source>
        <dbReference type="ARBA" id="ARBA00004553"/>
    </source>
</evidence>
<comment type="similarity">
    <text evidence="5">Belongs to the copper type II ascorbate-dependent monooxygenase family.</text>
</comment>
<evidence type="ECO:0000256" key="15">
    <source>
        <dbReference type="ARBA" id="ARBA00023008"/>
    </source>
</evidence>
<dbReference type="eggNOG" id="KOG3568">
    <property type="taxonomic scope" value="Eukaryota"/>
</dbReference>
<evidence type="ECO:0000256" key="2">
    <source>
        <dbReference type="ARBA" id="ARBA00004351"/>
    </source>
</evidence>
<dbReference type="EMBL" id="DS235171">
    <property type="protein sequence ID" value="EEB12867.1"/>
    <property type="molecule type" value="Genomic_DNA"/>
</dbReference>
<keyword evidence="13" id="KW-1133">Transmembrane helix</keyword>
<dbReference type="VEuPathDB" id="VectorBase:PHUM211140"/>
<keyword evidence="10" id="KW-0812">Transmembrane</keyword>
<dbReference type="PANTHER" id="PTHR10157:SF29">
    <property type="entry name" value="DOPAMINE BETA-HYDROXYLASE"/>
    <property type="match status" value="1"/>
</dbReference>